<evidence type="ECO:0000259" key="2">
    <source>
        <dbReference type="PROSITE" id="PS50883"/>
    </source>
</evidence>
<dbReference type="EMBL" id="LAZR01000635">
    <property type="protein sequence ID" value="KKN62085.1"/>
    <property type="molecule type" value="Genomic_DNA"/>
</dbReference>
<sequence>MIIDVNLSEFKDSDSRYYLGVIRDVTEKREMEEKLHQAAMFDALTGLRTRLSLSLELDKVSHTELKNGFILTAMLDVDDFQTLNTVLGFKVCDELLKTIASKLRHIQNTYSHKAYRVSADRFVVLGFSTDKDEAFQDKEILLDELEQLTVDMYRAHAFTVSITCVGYVTTLSEQEDNTLTQQLELSLKSARSQGKKGQVARASQLDNNVGLQIASLKLDLASNIDENTLYIVLQPKVNKLNKISSFEALLRWQDTRYPKLNLGHYIAAAEETGAIIQVGYFVIEQTCAFLADLHPAYRKRIFINLSIRQLFDANFTSFLASICAKHNIDHQYLGFELTESMVADDIVLVSKQLQKICDLGFEIAIDDFGTGQSNLRYIHKLPISQLKIDKSFIDDITDTTVSAPLVDSVYQIAKAMNLTVVAEGVEKLEQVDYLRKLGVEEIQGFYFYKPMPVEQCKELILENSHYSRN</sequence>
<comment type="caution">
    <text evidence="4">The sequence shown here is derived from an EMBL/GenBank/DDBJ whole genome shotgun (WGS) entry which is preliminary data.</text>
</comment>
<feature type="domain" description="PAC" evidence="1">
    <location>
        <begin position="1"/>
        <end position="37"/>
    </location>
</feature>
<protein>
    <submittedName>
        <fullName evidence="4">Uncharacterized protein</fullName>
    </submittedName>
</protein>
<dbReference type="InterPro" id="IPR001633">
    <property type="entry name" value="EAL_dom"/>
</dbReference>
<dbReference type="PROSITE" id="PS50113">
    <property type="entry name" value="PAC"/>
    <property type="match status" value="1"/>
</dbReference>
<dbReference type="GO" id="GO:0071111">
    <property type="term" value="F:cyclic-guanylate-specific phosphodiesterase activity"/>
    <property type="evidence" value="ECO:0007669"/>
    <property type="project" value="InterPro"/>
</dbReference>
<dbReference type="Gene3D" id="3.20.20.450">
    <property type="entry name" value="EAL domain"/>
    <property type="match status" value="1"/>
</dbReference>
<dbReference type="PANTHER" id="PTHR33121:SF70">
    <property type="entry name" value="SIGNALING PROTEIN YKOW"/>
    <property type="match status" value="1"/>
</dbReference>
<proteinExistence type="predicted"/>
<dbReference type="Gene3D" id="3.30.70.270">
    <property type="match status" value="1"/>
</dbReference>
<dbReference type="Pfam" id="PF00563">
    <property type="entry name" value="EAL"/>
    <property type="match status" value="1"/>
</dbReference>
<dbReference type="SUPFAM" id="SSF55073">
    <property type="entry name" value="Nucleotide cyclase"/>
    <property type="match status" value="1"/>
</dbReference>
<dbReference type="PROSITE" id="PS50887">
    <property type="entry name" value="GGDEF"/>
    <property type="match status" value="1"/>
</dbReference>
<dbReference type="NCBIfam" id="TIGR00254">
    <property type="entry name" value="GGDEF"/>
    <property type="match status" value="1"/>
</dbReference>
<dbReference type="Gene3D" id="3.30.450.20">
    <property type="entry name" value="PAS domain"/>
    <property type="match status" value="1"/>
</dbReference>
<dbReference type="SUPFAM" id="SSF141868">
    <property type="entry name" value="EAL domain-like"/>
    <property type="match status" value="1"/>
</dbReference>
<name>A0A0F9S026_9ZZZZ</name>
<dbReference type="InterPro" id="IPR035919">
    <property type="entry name" value="EAL_sf"/>
</dbReference>
<dbReference type="CDD" id="cd01948">
    <property type="entry name" value="EAL"/>
    <property type="match status" value="1"/>
</dbReference>
<dbReference type="PROSITE" id="PS50883">
    <property type="entry name" value="EAL"/>
    <property type="match status" value="1"/>
</dbReference>
<dbReference type="SMART" id="SM00052">
    <property type="entry name" value="EAL"/>
    <property type="match status" value="1"/>
</dbReference>
<dbReference type="InterPro" id="IPR029787">
    <property type="entry name" value="Nucleotide_cyclase"/>
</dbReference>
<dbReference type="SMART" id="SM00267">
    <property type="entry name" value="GGDEF"/>
    <property type="match status" value="1"/>
</dbReference>
<dbReference type="Pfam" id="PF00990">
    <property type="entry name" value="GGDEF"/>
    <property type="match status" value="1"/>
</dbReference>
<dbReference type="InterPro" id="IPR000160">
    <property type="entry name" value="GGDEF_dom"/>
</dbReference>
<dbReference type="InterPro" id="IPR050706">
    <property type="entry name" value="Cyclic-di-GMP_PDE-like"/>
</dbReference>
<gene>
    <name evidence="4" type="ORF">LCGC14_0515270</name>
</gene>
<dbReference type="PANTHER" id="PTHR33121">
    <property type="entry name" value="CYCLIC DI-GMP PHOSPHODIESTERASE PDEF"/>
    <property type="match status" value="1"/>
</dbReference>
<evidence type="ECO:0000259" key="3">
    <source>
        <dbReference type="PROSITE" id="PS50887"/>
    </source>
</evidence>
<reference evidence="4" key="1">
    <citation type="journal article" date="2015" name="Nature">
        <title>Complex archaea that bridge the gap between prokaryotes and eukaryotes.</title>
        <authorList>
            <person name="Spang A."/>
            <person name="Saw J.H."/>
            <person name="Jorgensen S.L."/>
            <person name="Zaremba-Niedzwiedzka K."/>
            <person name="Martijn J."/>
            <person name="Lind A.E."/>
            <person name="van Eijk R."/>
            <person name="Schleper C."/>
            <person name="Guy L."/>
            <person name="Ettema T.J."/>
        </authorList>
    </citation>
    <scope>NUCLEOTIDE SEQUENCE</scope>
</reference>
<dbReference type="InterPro" id="IPR043128">
    <property type="entry name" value="Rev_trsase/Diguanyl_cyclase"/>
</dbReference>
<accession>A0A0F9S026</accession>
<dbReference type="AlphaFoldDB" id="A0A0F9S026"/>
<feature type="domain" description="GGDEF" evidence="3">
    <location>
        <begin position="68"/>
        <end position="203"/>
    </location>
</feature>
<dbReference type="InterPro" id="IPR000700">
    <property type="entry name" value="PAS-assoc_C"/>
</dbReference>
<evidence type="ECO:0000259" key="1">
    <source>
        <dbReference type="PROSITE" id="PS50113"/>
    </source>
</evidence>
<feature type="domain" description="EAL" evidence="2">
    <location>
        <begin position="213"/>
        <end position="464"/>
    </location>
</feature>
<evidence type="ECO:0000313" key="4">
    <source>
        <dbReference type="EMBL" id="KKN62085.1"/>
    </source>
</evidence>
<organism evidence="4">
    <name type="scientific">marine sediment metagenome</name>
    <dbReference type="NCBI Taxonomy" id="412755"/>
    <lineage>
        <taxon>unclassified sequences</taxon>
        <taxon>metagenomes</taxon>
        <taxon>ecological metagenomes</taxon>
    </lineage>
</organism>